<dbReference type="PANTHER" id="PTHR11461:SF211">
    <property type="entry name" value="GH10112P-RELATED"/>
    <property type="match status" value="1"/>
</dbReference>
<dbReference type="InterPro" id="IPR042185">
    <property type="entry name" value="Serpin_sf_2"/>
</dbReference>
<dbReference type="InterPro" id="IPR036186">
    <property type="entry name" value="Serpin_sf"/>
</dbReference>
<evidence type="ECO:0000256" key="4">
    <source>
        <dbReference type="RuleBase" id="RU000411"/>
    </source>
</evidence>
<protein>
    <submittedName>
        <fullName evidence="6">Uncharacterized protein</fullName>
    </submittedName>
</protein>
<organism evidence="6">
    <name type="scientific">Cyprideis torosa</name>
    <dbReference type="NCBI Taxonomy" id="163714"/>
    <lineage>
        <taxon>Eukaryota</taxon>
        <taxon>Metazoa</taxon>
        <taxon>Ecdysozoa</taxon>
        <taxon>Arthropoda</taxon>
        <taxon>Crustacea</taxon>
        <taxon>Oligostraca</taxon>
        <taxon>Ostracoda</taxon>
        <taxon>Podocopa</taxon>
        <taxon>Podocopida</taxon>
        <taxon>Cytherocopina</taxon>
        <taxon>Cytheroidea</taxon>
        <taxon>Cytherideidae</taxon>
        <taxon>Cyprideis</taxon>
    </lineage>
</organism>
<dbReference type="Gene3D" id="3.30.160.60">
    <property type="entry name" value="Classic Zinc Finger"/>
    <property type="match status" value="3"/>
</dbReference>
<name>A0A7R8W5R3_9CRUS</name>
<dbReference type="SMART" id="SM00093">
    <property type="entry name" value="SERPIN"/>
    <property type="match status" value="1"/>
</dbReference>
<dbReference type="PANTHER" id="PTHR11461">
    <property type="entry name" value="SERINE PROTEASE INHIBITOR, SERPIN"/>
    <property type="match status" value="1"/>
</dbReference>
<proteinExistence type="inferred from homology"/>
<keyword evidence="2" id="KW-0646">Protease inhibitor</keyword>
<dbReference type="SUPFAM" id="SSF57667">
    <property type="entry name" value="beta-beta-alpha zinc fingers"/>
    <property type="match status" value="1"/>
</dbReference>
<dbReference type="GO" id="GO:0005615">
    <property type="term" value="C:extracellular space"/>
    <property type="evidence" value="ECO:0007669"/>
    <property type="project" value="InterPro"/>
</dbReference>
<feature type="compositionally biased region" description="Basic and acidic residues" evidence="5">
    <location>
        <begin position="697"/>
        <end position="706"/>
    </location>
</feature>
<evidence type="ECO:0000256" key="5">
    <source>
        <dbReference type="SAM" id="MobiDB-lite"/>
    </source>
</evidence>
<gene>
    <name evidence="6" type="ORF">CTOB1V02_LOCUS2193</name>
</gene>
<dbReference type="Pfam" id="PF00079">
    <property type="entry name" value="Serpin"/>
    <property type="match status" value="1"/>
</dbReference>
<feature type="region of interest" description="Disordered" evidence="5">
    <location>
        <begin position="622"/>
        <end position="706"/>
    </location>
</feature>
<dbReference type="SUPFAM" id="SSF56574">
    <property type="entry name" value="Serpins"/>
    <property type="match status" value="1"/>
</dbReference>
<dbReference type="CDD" id="cd00172">
    <property type="entry name" value="serpin"/>
    <property type="match status" value="1"/>
</dbReference>
<dbReference type="Gene3D" id="2.30.39.10">
    <property type="entry name" value="Alpha-1-antitrypsin, domain 1"/>
    <property type="match status" value="1"/>
</dbReference>
<dbReference type="Gene3D" id="3.30.497.10">
    <property type="entry name" value="Antithrombin, subunit I, domain 2"/>
    <property type="match status" value="1"/>
</dbReference>
<evidence type="ECO:0000313" key="6">
    <source>
        <dbReference type="EMBL" id="CAD7224223.1"/>
    </source>
</evidence>
<dbReference type="OrthoDB" id="9518664at2759"/>
<reference evidence="6" key="1">
    <citation type="submission" date="2020-11" db="EMBL/GenBank/DDBJ databases">
        <authorList>
            <person name="Tran Van P."/>
        </authorList>
    </citation>
    <scope>NUCLEOTIDE SEQUENCE</scope>
</reference>
<dbReference type="GO" id="GO:0004867">
    <property type="term" value="F:serine-type endopeptidase inhibitor activity"/>
    <property type="evidence" value="ECO:0007669"/>
    <property type="project" value="UniProtKB-KW"/>
</dbReference>
<feature type="compositionally biased region" description="Low complexity" evidence="5">
    <location>
        <begin position="638"/>
        <end position="696"/>
    </location>
</feature>
<dbReference type="SMART" id="SM00355">
    <property type="entry name" value="ZnF_C2H2"/>
    <property type="match status" value="7"/>
</dbReference>
<dbReference type="InterPro" id="IPR023796">
    <property type="entry name" value="Serpin_dom"/>
</dbReference>
<sequence length="862" mass="97060">MGTPSDDRNLKFSLDLFHFLTAEEGQRNICFSPSCMSACFGMVYLGALRGEQRPESAEFVELATVFGYPRNLTEFYRFVRLLKSPERTVVANGIFVDIRHPASHWYQEQLRSIFQVELGLLDFQEKLEESRTTINDWVQELTHGHIQPMLLPGSISRNSSVILVSAVFFDDRWRKSFVKNVSGTKISSPLKDFYIDSQQTVKTEMMYVRDLFQSKHVSALKATVVQLAYLVSPATFIAVLPDEVEGLTTVTEKLTAEVFRQVLQELEEMETILEMPKFRMKLDMDLSKEMQRLGVKKIFQTDANLGELRDPSKPWPTYSQHVSEAVHQTLIQVHEEGTRASAATTLSIGLKTKAKTTQPEMEPRHIVLDRPFFHDSLSRDFPVHVSCPEQGCTSIMMNQEALSLHRMTKHSEQAGETNVMCDICGDTVQAKQMNRHVAQHVKLGIYQCKKCRKRFKRPRDYHQHKLHAHQSTTIHSCPECGAEFDDVEDLEQHQATVHVTVSSSDELAFTVAAEEEVLSADGVPSGCSKISIVNGDKFDQPLTCGMCREFTAFESRELARHLVDCNKKKKVLTGAGLGKLDVDELAARAKQVKGTDGGECPLCFETVPRLRHHIWEHMSEVNPVNTPIPTSDEALEQTASTSEPSTLESSTLTTSNSKSSSTLGSSAALKSSNWEESSNLGSSTSSEPRSSTSTSTEPKKPSRPRHEPVFECIFCPKAFVSSVNRKKHILRSHPAVPTVYECYICYSLFFTDDMLKKHEEEAQCEAMPLPPKQPKPSLPTKKKRRTHRCPVCFVEFSNLTTRRLHISDIHTDLTEVFECEICHEMFIDEASVELHSVSQCRAVAGEGVDYEYEAPPPPSELG</sequence>
<dbReference type="EMBL" id="OB660331">
    <property type="protein sequence ID" value="CAD7224223.1"/>
    <property type="molecule type" value="Genomic_DNA"/>
</dbReference>
<dbReference type="InterPro" id="IPR000215">
    <property type="entry name" value="Serpin_fam"/>
</dbReference>
<comment type="similarity">
    <text evidence="1 4">Belongs to the serpin family.</text>
</comment>
<dbReference type="PROSITE" id="PS00028">
    <property type="entry name" value="ZINC_FINGER_C2H2_1"/>
    <property type="match status" value="4"/>
</dbReference>
<evidence type="ECO:0000256" key="2">
    <source>
        <dbReference type="ARBA" id="ARBA00022690"/>
    </source>
</evidence>
<dbReference type="AlphaFoldDB" id="A0A7R8W5R3"/>
<accession>A0A7R8W5R3</accession>
<dbReference type="InterPro" id="IPR013087">
    <property type="entry name" value="Znf_C2H2_type"/>
</dbReference>
<keyword evidence="3" id="KW-0722">Serine protease inhibitor</keyword>
<dbReference type="InterPro" id="IPR036236">
    <property type="entry name" value="Znf_C2H2_sf"/>
</dbReference>
<evidence type="ECO:0000256" key="3">
    <source>
        <dbReference type="ARBA" id="ARBA00022900"/>
    </source>
</evidence>
<evidence type="ECO:0000256" key="1">
    <source>
        <dbReference type="ARBA" id="ARBA00009500"/>
    </source>
</evidence>
<dbReference type="InterPro" id="IPR042178">
    <property type="entry name" value="Serpin_sf_1"/>
</dbReference>
<dbReference type="PROSITE" id="PS50157">
    <property type="entry name" value="ZINC_FINGER_C2H2_2"/>
    <property type="match status" value="2"/>
</dbReference>